<organism evidence="2 3">
    <name type="scientific">Nocardioides albidus</name>
    <dbReference type="NCBI Taxonomy" id="1517589"/>
    <lineage>
        <taxon>Bacteria</taxon>
        <taxon>Bacillati</taxon>
        <taxon>Actinomycetota</taxon>
        <taxon>Actinomycetes</taxon>
        <taxon>Propionibacteriales</taxon>
        <taxon>Nocardioidaceae</taxon>
        <taxon>Nocardioides</taxon>
    </lineage>
</organism>
<dbReference type="InterPro" id="IPR038287">
    <property type="entry name" value="Cse2_sf"/>
</dbReference>
<dbReference type="Gene3D" id="1.10.520.40">
    <property type="entry name" value="CRISPR-associated protein Cse2"/>
    <property type="match status" value="1"/>
</dbReference>
<protein>
    <submittedName>
        <fullName evidence="2">Type I-E CRISPR-associated protein Cse2/CasB</fullName>
    </submittedName>
</protein>
<comment type="caution">
    <text evidence="2">The sequence shown here is derived from an EMBL/GenBank/DDBJ whole genome shotgun (WGS) entry which is preliminary data.</text>
</comment>
<dbReference type="InterPro" id="IPR013382">
    <property type="entry name" value="CRISPR-assoc_prot_Cse2"/>
</dbReference>
<dbReference type="EMBL" id="VDMP01000025">
    <property type="protein sequence ID" value="TNM38288.1"/>
    <property type="molecule type" value="Genomic_DNA"/>
</dbReference>
<accession>A0A5C4VQZ8</accession>
<feature type="region of interest" description="Disordered" evidence="1">
    <location>
        <begin position="193"/>
        <end position="218"/>
    </location>
</feature>
<evidence type="ECO:0000256" key="1">
    <source>
        <dbReference type="SAM" id="MobiDB-lite"/>
    </source>
</evidence>
<keyword evidence="3" id="KW-1185">Reference proteome</keyword>
<dbReference type="RefSeq" id="WP_139623402.1">
    <property type="nucleotide sequence ID" value="NZ_VDMP01000025.1"/>
</dbReference>
<feature type="compositionally biased region" description="Polar residues" evidence="1">
    <location>
        <begin position="200"/>
        <end position="218"/>
    </location>
</feature>
<gene>
    <name evidence="2" type="primary">casB</name>
    <name evidence="2" type="ORF">FHP29_13465</name>
</gene>
<dbReference type="OrthoDB" id="4808431at2"/>
<reference evidence="2 3" key="1">
    <citation type="journal article" date="2016" name="Int. J. Syst. Evol. Microbiol.">
        <title>Nocardioides albidus sp. nov., an actinobacterium isolated from garden soil.</title>
        <authorList>
            <person name="Singh H."/>
            <person name="Du J."/>
            <person name="Trinh H."/>
            <person name="Won K."/>
            <person name="Yang J.E."/>
            <person name="Yin C."/>
            <person name="Kook M."/>
            <person name="Yi T.H."/>
        </authorList>
    </citation>
    <scope>NUCLEOTIDE SEQUENCE [LARGE SCALE GENOMIC DNA]</scope>
    <source>
        <strain evidence="2 3">CCTCC AB 2015297</strain>
    </source>
</reference>
<dbReference type="Pfam" id="PF09485">
    <property type="entry name" value="CRISPR_Cse2"/>
    <property type="match status" value="1"/>
</dbReference>
<dbReference type="NCBIfam" id="TIGR02548">
    <property type="entry name" value="casB_cse2"/>
    <property type="match status" value="1"/>
</dbReference>
<sequence length="218" mass="24340">MTETPTSLTSAEKAALLEGFVQAQAARLWKGYEADRGSVVAELARLRRALPRGGIAPPEAWEILARDFPEDLRGRGDDPSSYELAATSALSLFALHQQSKRKQPMHRRNDEHRLGRAAHTLMQRSESDGVRRRMQALVRAGSFDAVLEHLRALVTQLRAAEIPLDYAQLAVDLQEVQHPSRIHRARERWSRDFHRPIPSAATNDPADQTATTVGENDA</sequence>
<dbReference type="Proteomes" id="UP000313231">
    <property type="component" value="Unassembled WGS sequence"/>
</dbReference>
<proteinExistence type="predicted"/>
<dbReference type="CDD" id="cd09731">
    <property type="entry name" value="Cse2_I-E"/>
    <property type="match status" value="1"/>
</dbReference>
<evidence type="ECO:0000313" key="2">
    <source>
        <dbReference type="EMBL" id="TNM38288.1"/>
    </source>
</evidence>
<evidence type="ECO:0000313" key="3">
    <source>
        <dbReference type="Proteomes" id="UP000313231"/>
    </source>
</evidence>
<dbReference type="AlphaFoldDB" id="A0A5C4VQZ8"/>
<name>A0A5C4VQZ8_9ACTN</name>